<dbReference type="GO" id="GO:0016052">
    <property type="term" value="P:carbohydrate catabolic process"/>
    <property type="evidence" value="ECO:0007669"/>
    <property type="project" value="InterPro"/>
</dbReference>
<keyword evidence="8" id="KW-1185">Reference proteome</keyword>
<evidence type="ECO:0000259" key="6">
    <source>
        <dbReference type="Pfam" id="PF16874"/>
    </source>
</evidence>
<dbReference type="GO" id="GO:0004557">
    <property type="term" value="F:alpha-galactosidase activity"/>
    <property type="evidence" value="ECO:0007669"/>
    <property type="project" value="UniProtKB-UniRule"/>
</dbReference>
<evidence type="ECO:0000256" key="4">
    <source>
        <dbReference type="PIRSR" id="PIRSR005536-1"/>
    </source>
</evidence>
<gene>
    <name evidence="7" type="ORF">PLANPX_3340</name>
</gene>
<name>A0A5K7XB48_9BACT</name>
<dbReference type="PANTHER" id="PTHR43053:SF3">
    <property type="entry name" value="ALPHA-GALACTOSIDASE C-RELATED"/>
    <property type="match status" value="1"/>
</dbReference>
<dbReference type="PRINTS" id="PR00743">
    <property type="entry name" value="GLHYDRLASE36"/>
</dbReference>
<dbReference type="SUPFAM" id="SSF51445">
    <property type="entry name" value="(Trans)glycosidases"/>
    <property type="match status" value="1"/>
</dbReference>
<evidence type="ECO:0000256" key="5">
    <source>
        <dbReference type="SAM" id="SignalP"/>
    </source>
</evidence>
<dbReference type="CDD" id="cd14791">
    <property type="entry name" value="GH36"/>
    <property type="match status" value="1"/>
</dbReference>
<comment type="catalytic activity">
    <reaction evidence="3">
        <text>Hydrolysis of terminal, non-reducing alpha-D-galactose residues in alpha-D-galactosides, including galactose oligosaccharides, galactomannans and galactolipids.</text>
        <dbReference type="EC" id="3.2.1.22"/>
    </reaction>
</comment>
<dbReference type="Gene3D" id="3.20.20.70">
    <property type="entry name" value="Aldolase class I"/>
    <property type="match status" value="1"/>
</dbReference>
<feature type="signal peptide" evidence="5">
    <location>
        <begin position="1"/>
        <end position="19"/>
    </location>
</feature>
<dbReference type="RefSeq" id="WP_152099447.1">
    <property type="nucleotide sequence ID" value="NZ_AP021861.1"/>
</dbReference>
<organism evidence="7 8">
    <name type="scientific">Lacipirellula parvula</name>
    <dbReference type="NCBI Taxonomy" id="2650471"/>
    <lineage>
        <taxon>Bacteria</taxon>
        <taxon>Pseudomonadati</taxon>
        <taxon>Planctomycetota</taxon>
        <taxon>Planctomycetia</taxon>
        <taxon>Pirellulales</taxon>
        <taxon>Lacipirellulaceae</taxon>
        <taxon>Lacipirellula</taxon>
    </lineage>
</organism>
<keyword evidence="2 3" id="KW-0326">Glycosidase</keyword>
<keyword evidence="1 3" id="KW-0378">Hydrolase</keyword>
<dbReference type="Proteomes" id="UP000326837">
    <property type="component" value="Chromosome"/>
</dbReference>
<dbReference type="EMBL" id="AP021861">
    <property type="protein sequence ID" value="BBO33728.1"/>
    <property type="molecule type" value="Genomic_DNA"/>
</dbReference>
<dbReference type="AlphaFoldDB" id="A0A5K7XB48"/>
<dbReference type="InterPro" id="IPR050985">
    <property type="entry name" value="Alpha-glycosidase_related"/>
</dbReference>
<comment type="similarity">
    <text evidence="3">Belongs to the glycosyl hydrolase.</text>
</comment>
<sequence length="686" mass="77319">MKLPILLACLLQLCLAAGAIGDDAPFVREGERGTARAWFEERFGADVSKLPFSFTVGGEKSTDVLQRAKVDSQTEQVGDTQTKRTITWTDEKTHLETKVVAVQYADFPNVEWTVHFKNTGEGDSPIIADVEAVDVNQAVPAEASTILHHLKGSRAAPNDFEPYEMGLTMRTAATFRSAGGRGTNGSWPFFNVNWGDQGLIVVLGWPGQWNLSLERDGAGGLAIRGGQESTHFKLHPGETARTPLAVLQWYEGDWVRGQNVWRRWMVAHNVPQVDGKPPKPQLVACSSHQFGEMINANEENQKQFIDRYLEEKFPLAYWWMDAGWYENDGVWTTTGTWEVDKKRFPNGLRAVTDHAHEKGVKAIVWFEPERVAPNSWLYKERPQWLLAPPKNPGDQLYDENWRLLNLGNDEAREWLINHVNGLIKSEGIDLYRQDFNMDPVLYWQNGEPEDRQGMAENHYVSGYLAYWDAILAANPGIRIDTCASGGRRLDLETLRRSVPLVRSDCLFEPTSQQAHTYGLSLWLPYHGTGTLVGKSAIGQNTTEGVNDYDFRSHMASSVTACWDMRDKSLNYDELRKLTSELATVAPFYQADYYPVTPHTLATSAWIAWQFNRPETGEAVVQAFRRQDSVEPEQQLKLQGLDPNAGYRIQALGTDQTWTAKGSDLMEHGLQAKLPEKRSAAVYLLTK</sequence>
<feature type="chain" id="PRO_5025035733" description="Alpha-galactosidase" evidence="5">
    <location>
        <begin position="20"/>
        <end position="686"/>
    </location>
</feature>
<protein>
    <recommendedName>
        <fullName evidence="3">Alpha-galactosidase</fullName>
        <ecNumber evidence="3">3.2.1.22</ecNumber>
    </recommendedName>
</protein>
<dbReference type="Gene3D" id="2.60.40.1180">
    <property type="entry name" value="Golgi alpha-mannosidase II"/>
    <property type="match status" value="1"/>
</dbReference>
<dbReference type="InterPro" id="IPR013780">
    <property type="entry name" value="Glyco_hydro_b"/>
</dbReference>
<feature type="active site" description="Nucleophile" evidence="4">
    <location>
        <position position="434"/>
    </location>
</feature>
<dbReference type="PANTHER" id="PTHR43053">
    <property type="entry name" value="GLYCOSIDASE FAMILY 31"/>
    <property type="match status" value="1"/>
</dbReference>
<feature type="active site" description="Proton donor" evidence="4">
    <location>
        <position position="504"/>
    </location>
</feature>
<evidence type="ECO:0000313" key="7">
    <source>
        <dbReference type="EMBL" id="BBO33728.1"/>
    </source>
</evidence>
<dbReference type="InterPro" id="IPR013785">
    <property type="entry name" value="Aldolase_TIM"/>
</dbReference>
<dbReference type="Pfam" id="PF02065">
    <property type="entry name" value="Melibiase"/>
    <property type="match status" value="1"/>
</dbReference>
<dbReference type="InterPro" id="IPR031705">
    <property type="entry name" value="Glyco_hydro_36_C"/>
</dbReference>
<dbReference type="Pfam" id="PF16874">
    <property type="entry name" value="Glyco_hydro_36C"/>
    <property type="match status" value="1"/>
</dbReference>
<dbReference type="PIRSF" id="PIRSF005536">
    <property type="entry name" value="Agal"/>
    <property type="match status" value="1"/>
</dbReference>
<keyword evidence="5" id="KW-0732">Signal</keyword>
<dbReference type="InterPro" id="IPR038417">
    <property type="entry name" value="Alpga-gal_N_sf"/>
</dbReference>
<dbReference type="InterPro" id="IPR017853">
    <property type="entry name" value="GH"/>
</dbReference>
<evidence type="ECO:0000256" key="1">
    <source>
        <dbReference type="ARBA" id="ARBA00022801"/>
    </source>
</evidence>
<evidence type="ECO:0000256" key="3">
    <source>
        <dbReference type="PIRNR" id="PIRNR005536"/>
    </source>
</evidence>
<dbReference type="KEGG" id="lpav:PLANPX_3340"/>
<evidence type="ECO:0000256" key="2">
    <source>
        <dbReference type="ARBA" id="ARBA00023295"/>
    </source>
</evidence>
<evidence type="ECO:0000313" key="8">
    <source>
        <dbReference type="Proteomes" id="UP000326837"/>
    </source>
</evidence>
<dbReference type="InterPro" id="IPR002252">
    <property type="entry name" value="Glyco_hydro_36"/>
</dbReference>
<proteinExistence type="inferred from homology"/>
<reference evidence="8" key="1">
    <citation type="submission" date="2019-10" db="EMBL/GenBank/DDBJ databases">
        <title>Lacipirellula parvula gen. nov., sp. nov., representing a lineage of planctomycetes widespread in freshwater anoxic habitats, and description of the family Lacipirellulaceae.</title>
        <authorList>
            <person name="Dedysh S.N."/>
            <person name="Kulichevskaya I.S."/>
            <person name="Beletsky A.V."/>
            <person name="Rakitin A.L."/>
            <person name="Mardanov A.V."/>
            <person name="Ivanova A.A."/>
            <person name="Saltykova V.X."/>
            <person name="Rijpstra W.I.C."/>
            <person name="Sinninghe Damste J.S."/>
            <person name="Ravin N.V."/>
        </authorList>
    </citation>
    <scope>NUCLEOTIDE SEQUENCE [LARGE SCALE GENOMIC DNA]</scope>
    <source>
        <strain evidence="8">PX69</strain>
    </source>
</reference>
<accession>A0A5K7XB48</accession>
<dbReference type="EC" id="3.2.1.22" evidence="3"/>
<feature type="domain" description="Glycosyl hydrolase family 36 C-terminal" evidence="6">
    <location>
        <begin position="605"/>
        <end position="684"/>
    </location>
</feature>
<dbReference type="Gene3D" id="2.70.98.60">
    <property type="entry name" value="alpha-galactosidase from lactobacil brevis"/>
    <property type="match status" value="1"/>
</dbReference>